<evidence type="ECO:0000256" key="1">
    <source>
        <dbReference type="SAM" id="Phobius"/>
    </source>
</evidence>
<organism evidence="2 3">
    <name type="scientific">Methylocystis heyeri</name>
    <dbReference type="NCBI Taxonomy" id="391905"/>
    <lineage>
        <taxon>Bacteria</taxon>
        <taxon>Pseudomonadati</taxon>
        <taxon>Pseudomonadota</taxon>
        <taxon>Alphaproteobacteria</taxon>
        <taxon>Hyphomicrobiales</taxon>
        <taxon>Methylocystaceae</taxon>
        <taxon>Methylocystis</taxon>
    </lineage>
</organism>
<dbReference type="EMBL" id="CP046052">
    <property type="protein sequence ID" value="QGM45508.1"/>
    <property type="molecule type" value="Genomic_DNA"/>
</dbReference>
<sequence>MIPFTVFMVVFVAAFCAGMFGMWLNGRLPDAHLDFDSKEVIKLVMGLIGSMAALVLGLLVASANSNYNAQSSELQALSANVVLLDRILLSYGPEAQGARQELRTAIAAARDRIWSPDGLKAPNLDAAGKLARRMQALDPKTDAARSAQTRAIQLTDSIMQTRLLMFQQQEGAGLPSLFLNALVFWICALFFGFGLLTRYNVTVAASLVVGAFSVAAAIFLIMELNQPYQGFLQLSDAPLREALAQVEG</sequence>
<dbReference type="AlphaFoldDB" id="A0A6B8KG45"/>
<keyword evidence="1" id="KW-0812">Transmembrane</keyword>
<proteinExistence type="predicted"/>
<keyword evidence="1" id="KW-0472">Membrane</keyword>
<protein>
    <submittedName>
        <fullName evidence="2">DUF4239 domain-containing protein</fullName>
    </submittedName>
</protein>
<evidence type="ECO:0000313" key="2">
    <source>
        <dbReference type="EMBL" id="QGM45508.1"/>
    </source>
</evidence>
<accession>A0A6B8KG45</accession>
<evidence type="ECO:0000313" key="3">
    <source>
        <dbReference type="Proteomes" id="UP000309061"/>
    </source>
</evidence>
<gene>
    <name evidence="2" type="ORF">H2LOC_007245</name>
</gene>
<keyword evidence="3" id="KW-1185">Reference proteome</keyword>
<dbReference type="RefSeq" id="WP_136495788.1">
    <property type="nucleotide sequence ID" value="NZ_CP046052.1"/>
</dbReference>
<dbReference type="InterPro" id="IPR025333">
    <property type="entry name" value="DUF4239"/>
</dbReference>
<keyword evidence="1" id="KW-1133">Transmembrane helix</keyword>
<feature type="transmembrane region" description="Helical" evidence="1">
    <location>
        <begin position="172"/>
        <end position="195"/>
    </location>
</feature>
<dbReference type="KEGG" id="mhey:H2LOC_007245"/>
<dbReference type="Pfam" id="PF14023">
    <property type="entry name" value="Bestrophin-like"/>
    <property type="match status" value="1"/>
</dbReference>
<reference evidence="2 3" key="1">
    <citation type="submission" date="2019-11" db="EMBL/GenBank/DDBJ databases">
        <title>The genome sequence of Methylocystis heyeri.</title>
        <authorList>
            <person name="Oshkin I.Y."/>
            <person name="Miroshnikov K."/>
            <person name="Dedysh S.N."/>
        </authorList>
    </citation>
    <scope>NUCLEOTIDE SEQUENCE [LARGE SCALE GENOMIC DNA]</scope>
    <source>
        <strain evidence="2 3">H2</strain>
    </source>
</reference>
<name>A0A6B8KG45_9HYPH</name>
<dbReference type="OrthoDB" id="4760162at2"/>
<dbReference type="Proteomes" id="UP000309061">
    <property type="component" value="Chromosome"/>
</dbReference>
<feature type="transmembrane region" description="Helical" evidence="1">
    <location>
        <begin position="201"/>
        <end position="222"/>
    </location>
</feature>
<feature type="transmembrane region" description="Helical" evidence="1">
    <location>
        <begin position="40"/>
        <end position="61"/>
    </location>
</feature>